<dbReference type="InterPro" id="IPR043573">
    <property type="entry name" value="Fig4-like"/>
</dbReference>
<proteinExistence type="predicted"/>
<keyword evidence="4" id="KW-0472">Membrane</keyword>
<comment type="caution">
    <text evidence="8">The sequence shown here is derived from an EMBL/GenBank/DDBJ whole genome shotgun (WGS) entry which is preliminary data.</text>
</comment>
<evidence type="ECO:0000256" key="5">
    <source>
        <dbReference type="ARBA" id="ARBA00023337"/>
    </source>
</evidence>
<feature type="domain" description="SAC" evidence="7">
    <location>
        <begin position="1"/>
        <end position="95"/>
    </location>
</feature>
<gene>
    <name evidence="8" type="primary">SAC3</name>
    <name evidence="8" type="ORF">HAX54_002524</name>
</gene>
<accession>A0ABS8WRC7</accession>
<evidence type="ECO:0000256" key="2">
    <source>
        <dbReference type="ARBA" id="ARBA00022554"/>
    </source>
</evidence>
<name>A0ABS8WRC7_DATST</name>
<dbReference type="PANTHER" id="PTHR45738:SF25">
    <property type="entry name" value="PHOSPHOINOSITIDE PHOSPHATASE SAC3-RELATED"/>
    <property type="match status" value="1"/>
</dbReference>
<evidence type="ECO:0000256" key="3">
    <source>
        <dbReference type="ARBA" id="ARBA00022801"/>
    </source>
</evidence>
<dbReference type="InterPro" id="IPR002013">
    <property type="entry name" value="SAC_dom"/>
</dbReference>
<comment type="subcellular location">
    <subcellularLocation>
        <location evidence="1">Vacuole membrane</location>
        <topology evidence="1">Peripheral membrane protein</topology>
    </subcellularLocation>
</comment>
<evidence type="ECO:0000256" key="6">
    <source>
        <dbReference type="ARBA" id="ARBA00023464"/>
    </source>
</evidence>
<protein>
    <submittedName>
        <fullName evidence="8">Actin cytoskeleton and mitosis protein</fullName>
    </submittedName>
</protein>
<keyword evidence="2" id="KW-0926">Vacuole</keyword>
<evidence type="ECO:0000313" key="8">
    <source>
        <dbReference type="EMBL" id="MCE3215472.1"/>
    </source>
</evidence>
<evidence type="ECO:0000256" key="1">
    <source>
        <dbReference type="ARBA" id="ARBA00004148"/>
    </source>
</evidence>
<dbReference type="Pfam" id="PF02383">
    <property type="entry name" value="Syja_N"/>
    <property type="match status" value="1"/>
</dbReference>
<comment type="subunit">
    <text evidence="6">Component of the PI(3,5)P2 regulatory complex at least composed of ATG18, SAC/FIG4, FAB1 and VAC14.</text>
</comment>
<reference evidence="8 9" key="1">
    <citation type="journal article" date="2021" name="BMC Genomics">
        <title>Datura genome reveals duplications of psychoactive alkaloid biosynthetic genes and high mutation rate following tissue culture.</title>
        <authorList>
            <person name="Rajewski A."/>
            <person name="Carter-House D."/>
            <person name="Stajich J."/>
            <person name="Litt A."/>
        </authorList>
    </citation>
    <scope>NUCLEOTIDE SEQUENCE [LARGE SCALE GENOMIC DNA]</scope>
    <source>
        <strain evidence="8">AR-01</strain>
    </source>
</reference>
<dbReference type="PANTHER" id="PTHR45738">
    <property type="entry name" value="POLYPHOSPHOINOSITIDE PHOSPHATASE"/>
    <property type="match status" value="1"/>
</dbReference>
<organism evidence="8 9">
    <name type="scientific">Datura stramonium</name>
    <name type="common">Jimsonweed</name>
    <name type="synonym">Common thornapple</name>
    <dbReference type="NCBI Taxonomy" id="4076"/>
    <lineage>
        <taxon>Eukaryota</taxon>
        <taxon>Viridiplantae</taxon>
        <taxon>Streptophyta</taxon>
        <taxon>Embryophyta</taxon>
        <taxon>Tracheophyta</taxon>
        <taxon>Spermatophyta</taxon>
        <taxon>Magnoliopsida</taxon>
        <taxon>eudicotyledons</taxon>
        <taxon>Gunneridae</taxon>
        <taxon>Pentapetalae</taxon>
        <taxon>asterids</taxon>
        <taxon>lamiids</taxon>
        <taxon>Solanales</taxon>
        <taxon>Solanaceae</taxon>
        <taxon>Solanoideae</taxon>
        <taxon>Datureae</taxon>
        <taxon>Datura</taxon>
    </lineage>
</organism>
<keyword evidence="9" id="KW-1185">Reference proteome</keyword>
<evidence type="ECO:0000259" key="7">
    <source>
        <dbReference type="PROSITE" id="PS50275"/>
    </source>
</evidence>
<dbReference type="PROSITE" id="PS50275">
    <property type="entry name" value="SAC"/>
    <property type="match status" value="1"/>
</dbReference>
<dbReference type="Proteomes" id="UP000823775">
    <property type="component" value="Unassembled WGS sequence"/>
</dbReference>
<evidence type="ECO:0000256" key="4">
    <source>
        <dbReference type="ARBA" id="ARBA00023136"/>
    </source>
</evidence>
<comment type="catalytic activity">
    <reaction evidence="5">
        <text>a 1,2-diacyl-sn-glycero-3-phospho-(1D-myo-inositol-3,5-bisphosphate) + H2O = a 1,2-diacyl-sn-glycero-3-phospho-(1D-myo-inositol-3-phosphate) + phosphate</text>
        <dbReference type="Rhea" id="RHEA:32955"/>
        <dbReference type="ChEBI" id="CHEBI:15377"/>
        <dbReference type="ChEBI" id="CHEBI:43474"/>
        <dbReference type="ChEBI" id="CHEBI:57923"/>
        <dbReference type="ChEBI" id="CHEBI:58088"/>
    </reaction>
</comment>
<evidence type="ECO:0000313" key="9">
    <source>
        <dbReference type="Proteomes" id="UP000823775"/>
    </source>
</evidence>
<dbReference type="EMBL" id="JACEIK010011116">
    <property type="protein sequence ID" value="MCE3215472.1"/>
    <property type="molecule type" value="Genomic_DNA"/>
</dbReference>
<sequence>MVDLTKDFFFSYSYHVMRSLQQNMCNNETGPDLYDTMFVWNEYLTRGIRNLLHNTVWTVALVYGFFKQDTLSLSGRDFKLTLIARRSRHYAGTRIELPNLLHYHLLTLLGKTQLIPNRISTWTIVVNH</sequence>
<keyword evidence="3" id="KW-0378">Hydrolase</keyword>